<dbReference type="GO" id="GO:0006508">
    <property type="term" value="P:proteolysis"/>
    <property type="evidence" value="ECO:0007669"/>
    <property type="project" value="InterPro"/>
</dbReference>
<dbReference type="InterPro" id="IPR003439">
    <property type="entry name" value="ABC_transporter-like_ATP-bd"/>
</dbReference>
<feature type="domain" description="Peptidase C39" evidence="12">
    <location>
        <begin position="8"/>
        <end position="133"/>
    </location>
</feature>
<feature type="transmembrane region" description="Helical" evidence="9">
    <location>
        <begin position="195"/>
        <end position="216"/>
    </location>
</feature>
<dbReference type="NCBIfam" id="TIGR01846">
    <property type="entry name" value="type_I_sec_HlyB"/>
    <property type="match status" value="1"/>
</dbReference>
<dbReference type="RefSeq" id="WP_101251029.1">
    <property type="nucleotide sequence ID" value="NZ_PIUM01000013.1"/>
</dbReference>
<evidence type="ECO:0000256" key="5">
    <source>
        <dbReference type="ARBA" id="ARBA00022741"/>
    </source>
</evidence>
<feature type="domain" description="ABC transmembrane type-1" evidence="11">
    <location>
        <begin position="165"/>
        <end position="444"/>
    </location>
</feature>
<organism evidence="13 14">
    <name type="scientific">Telmatospirillum siberiense</name>
    <dbReference type="NCBI Taxonomy" id="382514"/>
    <lineage>
        <taxon>Bacteria</taxon>
        <taxon>Pseudomonadati</taxon>
        <taxon>Pseudomonadota</taxon>
        <taxon>Alphaproteobacteria</taxon>
        <taxon>Rhodospirillales</taxon>
        <taxon>Rhodospirillaceae</taxon>
        <taxon>Telmatospirillum</taxon>
    </lineage>
</organism>
<dbReference type="Pfam" id="PF03412">
    <property type="entry name" value="Peptidase_C39"/>
    <property type="match status" value="1"/>
</dbReference>
<dbReference type="GO" id="GO:0016887">
    <property type="term" value="F:ATP hydrolysis activity"/>
    <property type="evidence" value="ECO:0007669"/>
    <property type="project" value="InterPro"/>
</dbReference>
<gene>
    <name evidence="13" type="ORF">CWS72_12990</name>
</gene>
<sequence length="720" mass="78884">MPDGQKIPGEIVDTGLSCLVLLLRYFNIAADPAQIRHDYGKTDGLLEAGDLIRCAKRAGALARLAVSRWERLGRAPLPAIAVLNDGSFIVFARFVTNTDKGDRILIQDPRFPTPELKERDEICADWNGQLIYLTHREALAGPARSFDLSWFIPAIIRYRRLFGEVLAASFFVQVMGLVSPLFFQVVTDKVLVHRGLSSLDVLAVGLALVSVFEALLGAARSYVFSHTASRVDVELGAQLFHHLMGLPLSYFGARRAGTTVARVRELENIRNFLTGSALTLLVDAVFTVVFFAVMFAYSATLAWIVLATIPLYAGLSLAVTPLLKRRIDQKFHHGAASQAFLVETVGAAETCKAMAVEPQMQRKWEGLLAAYVRAGFRAQNLNTLASQAAQGISKAQMVLCLWFGAKAVMDGEMTIGALVAFNMMAGRVASPILRLAQLWQDFQQMRVSVDRLGDILNTPTERSVACRSSLPSLLGRVTFDQVIFRYRPDGLPVLKDLSLDVGPGESIGLVGSSGSGKSTLTKLVQRLYLPEAGKVLIDGVDLALLDPAWLRRQVGVVLQENVLFSCSIRDNIALANPGAPMEAVVEAARLATAHDFILELPEAYDTPVVERGANLSGGQRQRIAIARALITNPRILIFDEATSALDYESESEIRRNMRAIARGRTVFIIAHRLSAVRHCDRIVVLEKGRIVEQGSHDALLISNGRYSQLWHCQESGDVMA</sequence>
<dbReference type="Pfam" id="PF00664">
    <property type="entry name" value="ABC_membrane"/>
    <property type="match status" value="1"/>
</dbReference>
<feature type="transmembrane region" description="Helical" evidence="9">
    <location>
        <begin position="301"/>
        <end position="323"/>
    </location>
</feature>
<feature type="transmembrane region" description="Helical" evidence="9">
    <location>
        <begin position="272"/>
        <end position="295"/>
    </location>
</feature>
<dbReference type="Gene3D" id="3.40.50.300">
    <property type="entry name" value="P-loop containing nucleotide triphosphate hydrolases"/>
    <property type="match status" value="1"/>
</dbReference>
<dbReference type="CDD" id="cd02417">
    <property type="entry name" value="Peptidase_C39_likeA"/>
    <property type="match status" value="1"/>
</dbReference>
<dbReference type="FunFam" id="1.20.1560.10:FF:000056">
    <property type="entry name" value="Alpha-hemolysin translocation ATP-binding protein HlyB"/>
    <property type="match status" value="1"/>
</dbReference>
<dbReference type="InterPro" id="IPR003593">
    <property type="entry name" value="AAA+_ATPase"/>
</dbReference>
<evidence type="ECO:0000313" key="13">
    <source>
        <dbReference type="EMBL" id="PKU24234.1"/>
    </source>
</evidence>
<proteinExistence type="predicted"/>
<dbReference type="Pfam" id="PF00005">
    <property type="entry name" value="ABC_tran"/>
    <property type="match status" value="1"/>
</dbReference>
<dbReference type="SUPFAM" id="SSF90123">
    <property type="entry name" value="ABC transporter transmembrane region"/>
    <property type="match status" value="1"/>
</dbReference>
<evidence type="ECO:0000259" key="10">
    <source>
        <dbReference type="PROSITE" id="PS50893"/>
    </source>
</evidence>
<evidence type="ECO:0000256" key="6">
    <source>
        <dbReference type="ARBA" id="ARBA00022840"/>
    </source>
</evidence>
<evidence type="ECO:0000259" key="12">
    <source>
        <dbReference type="PROSITE" id="PS50990"/>
    </source>
</evidence>
<keyword evidence="8 9" id="KW-0472">Membrane</keyword>
<evidence type="ECO:0000256" key="3">
    <source>
        <dbReference type="ARBA" id="ARBA00022475"/>
    </source>
</evidence>
<keyword evidence="5" id="KW-0547">Nucleotide-binding</keyword>
<dbReference type="GO" id="GO:0008233">
    <property type="term" value="F:peptidase activity"/>
    <property type="evidence" value="ECO:0007669"/>
    <property type="project" value="InterPro"/>
</dbReference>
<dbReference type="PROSITE" id="PS50990">
    <property type="entry name" value="PEPTIDASE_C39"/>
    <property type="match status" value="1"/>
</dbReference>
<evidence type="ECO:0000256" key="4">
    <source>
        <dbReference type="ARBA" id="ARBA00022692"/>
    </source>
</evidence>
<evidence type="ECO:0000256" key="1">
    <source>
        <dbReference type="ARBA" id="ARBA00004651"/>
    </source>
</evidence>
<evidence type="ECO:0000256" key="9">
    <source>
        <dbReference type="SAM" id="Phobius"/>
    </source>
</evidence>
<dbReference type="InterPro" id="IPR005074">
    <property type="entry name" value="Peptidase_C39"/>
</dbReference>
<dbReference type="AlphaFoldDB" id="A0A2N3PV17"/>
<keyword evidence="7 9" id="KW-1133">Transmembrane helix</keyword>
<dbReference type="PROSITE" id="PS50929">
    <property type="entry name" value="ABC_TM1F"/>
    <property type="match status" value="1"/>
</dbReference>
<evidence type="ECO:0000256" key="8">
    <source>
        <dbReference type="ARBA" id="ARBA00023136"/>
    </source>
</evidence>
<dbReference type="InterPro" id="IPR011527">
    <property type="entry name" value="ABC1_TM_dom"/>
</dbReference>
<dbReference type="GO" id="GO:0140359">
    <property type="term" value="F:ABC-type transporter activity"/>
    <property type="evidence" value="ECO:0007669"/>
    <property type="project" value="InterPro"/>
</dbReference>
<evidence type="ECO:0000313" key="14">
    <source>
        <dbReference type="Proteomes" id="UP000233293"/>
    </source>
</evidence>
<keyword evidence="6" id="KW-0067">ATP-binding</keyword>
<dbReference type="Gene3D" id="1.20.1560.10">
    <property type="entry name" value="ABC transporter type 1, transmembrane domain"/>
    <property type="match status" value="1"/>
</dbReference>
<dbReference type="PANTHER" id="PTHR24221">
    <property type="entry name" value="ATP-BINDING CASSETTE SUB-FAMILY B"/>
    <property type="match status" value="1"/>
</dbReference>
<dbReference type="PROSITE" id="PS50893">
    <property type="entry name" value="ABC_TRANSPORTER_2"/>
    <property type="match status" value="1"/>
</dbReference>
<dbReference type="InterPro" id="IPR039421">
    <property type="entry name" value="Type_1_exporter"/>
</dbReference>
<dbReference type="SMART" id="SM00382">
    <property type="entry name" value="AAA"/>
    <property type="match status" value="1"/>
</dbReference>
<dbReference type="Proteomes" id="UP000233293">
    <property type="component" value="Unassembled WGS sequence"/>
</dbReference>
<dbReference type="GO" id="GO:0030256">
    <property type="term" value="C:type I protein secretion system complex"/>
    <property type="evidence" value="ECO:0007669"/>
    <property type="project" value="InterPro"/>
</dbReference>
<dbReference type="GO" id="GO:0005524">
    <property type="term" value="F:ATP binding"/>
    <property type="evidence" value="ECO:0007669"/>
    <property type="project" value="UniProtKB-KW"/>
</dbReference>
<dbReference type="GO" id="GO:0034040">
    <property type="term" value="F:ATPase-coupled lipid transmembrane transporter activity"/>
    <property type="evidence" value="ECO:0007669"/>
    <property type="project" value="TreeGrafter"/>
</dbReference>
<dbReference type="Gene3D" id="3.90.70.10">
    <property type="entry name" value="Cysteine proteinases"/>
    <property type="match status" value="1"/>
</dbReference>
<accession>A0A2N3PV17</accession>
<dbReference type="InterPro" id="IPR017871">
    <property type="entry name" value="ABC_transporter-like_CS"/>
</dbReference>
<dbReference type="GO" id="GO:0005886">
    <property type="term" value="C:plasma membrane"/>
    <property type="evidence" value="ECO:0007669"/>
    <property type="project" value="UniProtKB-SubCell"/>
</dbReference>
<dbReference type="InterPro" id="IPR036640">
    <property type="entry name" value="ABC1_TM_sf"/>
</dbReference>
<keyword evidence="2" id="KW-0813">Transport</keyword>
<evidence type="ECO:0000256" key="2">
    <source>
        <dbReference type="ARBA" id="ARBA00022448"/>
    </source>
</evidence>
<keyword evidence="4 9" id="KW-0812">Transmembrane</keyword>
<keyword evidence="14" id="KW-1185">Reference proteome</keyword>
<keyword evidence="3" id="KW-1003">Cell membrane</keyword>
<feature type="domain" description="ABC transporter" evidence="10">
    <location>
        <begin position="477"/>
        <end position="712"/>
    </location>
</feature>
<dbReference type="EMBL" id="PIUM01000013">
    <property type="protein sequence ID" value="PKU24234.1"/>
    <property type="molecule type" value="Genomic_DNA"/>
</dbReference>
<evidence type="ECO:0000259" key="11">
    <source>
        <dbReference type="PROSITE" id="PS50929"/>
    </source>
</evidence>
<evidence type="ECO:0000256" key="7">
    <source>
        <dbReference type="ARBA" id="ARBA00022989"/>
    </source>
</evidence>
<dbReference type="OrthoDB" id="5288404at2"/>
<feature type="transmembrane region" description="Helical" evidence="9">
    <location>
        <begin position="161"/>
        <end position="183"/>
    </location>
</feature>
<comment type="caution">
    <text evidence="13">The sequence shown here is derived from an EMBL/GenBank/DDBJ whole genome shotgun (WGS) entry which is preliminary data.</text>
</comment>
<dbReference type="InterPro" id="IPR027417">
    <property type="entry name" value="P-loop_NTPase"/>
</dbReference>
<dbReference type="CDD" id="cd18588">
    <property type="entry name" value="ABC_6TM_CyaB_HlyB_like"/>
    <property type="match status" value="1"/>
</dbReference>
<dbReference type="PANTHER" id="PTHR24221:SF647">
    <property type="entry name" value="BLL6336 PROTEIN"/>
    <property type="match status" value="1"/>
</dbReference>
<dbReference type="FunFam" id="3.40.50.300:FF:000299">
    <property type="entry name" value="ABC transporter ATP-binding protein/permease"/>
    <property type="match status" value="1"/>
</dbReference>
<dbReference type="InterPro" id="IPR010132">
    <property type="entry name" value="ATPase_T1SS_HlyB"/>
</dbReference>
<dbReference type="SUPFAM" id="SSF52540">
    <property type="entry name" value="P-loop containing nucleoside triphosphate hydrolases"/>
    <property type="match status" value="1"/>
</dbReference>
<comment type="subcellular location">
    <subcellularLocation>
        <location evidence="1">Cell membrane</location>
        <topology evidence="1">Multi-pass membrane protein</topology>
    </subcellularLocation>
</comment>
<name>A0A2N3PV17_9PROT</name>
<dbReference type="InterPro" id="IPR039395">
    <property type="entry name" value="Peptidase_C39-like_A"/>
</dbReference>
<dbReference type="GO" id="GO:0030253">
    <property type="term" value="P:protein secretion by the type I secretion system"/>
    <property type="evidence" value="ECO:0007669"/>
    <property type="project" value="InterPro"/>
</dbReference>
<reference evidence="14" key="1">
    <citation type="submission" date="2017-12" db="EMBL/GenBank/DDBJ databases">
        <title>Draft genome sequence of Telmatospirillum siberiense 26-4b1T, an acidotolerant peatland alphaproteobacterium potentially involved in sulfur cycling.</title>
        <authorList>
            <person name="Hausmann B."/>
            <person name="Pjevac P."/>
            <person name="Schreck K."/>
            <person name="Herbold C.W."/>
            <person name="Daims H."/>
            <person name="Wagner M."/>
            <person name="Pester M."/>
            <person name="Loy A."/>
        </authorList>
    </citation>
    <scope>NUCLEOTIDE SEQUENCE [LARGE SCALE GENOMIC DNA]</scope>
    <source>
        <strain evidence="14">26-4b1</strain>
    </source>
</reference>
<protein>
    <submittedName>
        <fullName evidence="13">Type I secretion system permease/ATPase</fullName>
    </submittedName>
</protein>
<dbReference type="PROSITE" id="PS00211">
    <property type="entry name" value="ABC_TRANSPORTER_1"/>
    <property type="match status" value="1"/>
</dbReference>